<dbReference type="InterPro" id="IPR012933">
    <property type="entry name" value="HicA_mRNA_interferase"/>
</dbReference>
<keyword evidence="6" id="KW-0694">RNA-binding</keyword>
<evidence type="ECO:0000256" key="1">
    <source>
        <dbReference type="ARBA" id="ARBA00006620"/>
    </source>
</evidence>
<dbReference type="SUPFAM" id="SSF54786">
    <property type="entry name" value="YcfA/nrd intein domain"/>
    <property type="match status" value="1"/>
</dbReference>
<evidence type="ECO:0000256" key="7">
    <source>
        <dbReference type="ARBA" id="ARBA00023016"/>
    </source>
</evidence>
<evidence type="ECO:0000256" key="5">
    <source>
        <dbReference type="ARBA" id="ARBA00022801"/>
    </source>
</evidence>
<evidence type="ECO:0000256" key="3">
    <source>
        <dbReference type="ARBA" id="ARBA00022722"/>
    </source>
</evidence>
<evidence type="ECO:0000256" key="8">
    <source>
        <dbReference type="SAM" id="MobiDB-lite"/>
    </source>
</evidence>
<dbReference type="PANTHER" id="PTHR34873:SF3">
    <property type="entry name" value="ADDICTION MODULE TOXIN, HICA FAMILY"/>
    <property type="match status" value="1"/>
</dbReference>
<accession>A0A246F7K7</accession>
<evidence type="ECO:0000313" key="9">
    <source>
        <dbReference type="EMBL" id="OWP49184.1"/>
    </source>
</evidence>
<dbReference type="Proteomes" id="UP000198145">
    <property type="component" value="Unassembled WGS sequence"/>
</dbReference>
<keyword evidence="7" id="KW-0346">Stress response</keyword>
<evidence type="ECO:0000256" key="2">
    <source>
        <dbReference type="ARBA" id="ARBA00022649"/>
    </source>
</evidence>
<evidence type="ECO:0000313" key="10">
    <source>
        <dbReference type="Proteomes" id="UP000198145"/>
    </source>
</evidence>
<dbReference type="GO" id="GO:0003729">
    <property type="term" value="F:mRNA binding"/>
    <property type="evidence" value="ECO:0007669"/>
    <property type="project" value="InterPro"/>
</dbReference>
<name>A0A246F7K7_PSENT</name>
<keyword evidence="2" id="KW-1277">Toxin-antitoxin system</keyword>
<dbReference type="Pfam" id="PF07927">
    <property type="entry name" value="HicA_toxin"/>
    <property type="match status" value="1"/>
</dbReference>
<reference evidence="9 10" key="1">
    <citation type="submission" date="2017-06" db="EMBL/GenBank/DDBJ databases">
        <title>Draft genome of Pseudomonas nitroreducens DF05.</title>
        <authorList>
            <person name="Iyer R."/>
        </authorList>
    </citation>
    <scope>NUCLEOTIDE SEQUENCE [LARGE SCALE GENOMIC DNA]</scope>
    <source>
        <strain evidence="9 10">DF05</strain>
    </source>
</reference>
<sequence length="68" mass="7343">MRSKEIIDLLIEDGWFEIGCNGSHHQFKHPAKSGKVTVPHPKSSLPKGTVNSILKQAGLKPGQSSASH</sequence>
<dbReference type="PANTHER" id="PTHR34873">
    <property type="entry name" value="SSR1766 PROTEIN"/>
    <property type="match status" value="1"/>
</dbReference>
<feature type="region of interest" description="Disordered" evidence="8">
    <location>
        <begin position="28"/>
        <end position="68"/>
    </location>
</feature>
<dbReference type="InterPro" id="IPR038570">
    <property type="entry name" value="HicA_sf"/>
</dbReference>
<proteinExistence type="inferred from homology"/>
<dbReference type="RefSeq" id="WP_088420275.1">
    <property type="nucleotide sequence ID" value="NZ_NJBA01000007.1"/>
</dbReference>
<comment type="caution">
    <text evidence="9">The sequence shown here is derived from an EMBL/GenBank/DDBJ whole genome shotgun (WGS) entry which is preliminary data.</text>
</comment>
<dbReference type="GO" id="GO:0016787">
    <property type="term" value="F:hydrolase activity"/>
    <property type="evidence" value="ECO:0007669"/>
    <property type="project" value="UniProtKB-KW"/>
</dbReference>
<evidence type="ECO:0000256" key="4">
    <source>
        <dbReference type="ARBA" id="ARBA00022759"/>
    </source>
</evidence>
<gene>
    <name evidence="9" type="ORF">CEG18_20855</name>
</gene>
<dbReference type="GO" id="GO:0004519">
    <property type="term" value="F:endonuclease activity"/>
    <property type="evidence" value="ECO:0007669"/>
    <property type="project" value="UniProtKB-KW"/>
</dbReference>
<evidence type="ECO:0000256" key="6">
    <source>
        <dbReference type="ARBA" id="ARBA00022884"/>
    </source>
</evidence>
<comment type="similarity">
    <text evidence="1">Belongs to the HicA mRNA interferase family.</text>
</comment>
<keyword evidence="3" id="KW-0540">Nuclease</keyword>
<keyword evidence="5" id="KW-0378">Hydrolase</keyword>
<dbReference type="AlphaFoldDB" id="A0A246F7K7"/>
<dbReference type="EMBL" id="NJBA01000007">
    <property type="protein sequence ID" value="OWP49184.1"/>
    <property type="molecule type" value="Genomic_DNA"/>
</dbReference>
<protein>
    <submittedName>
        <fullName evidence="9">Addiction module toxin, HicA family</fullName>
    </submittedName>
</protein>
<organism evidence="9 10">
    <name type="scientific">Pseudomonas nitroreducens</name>
    <dbReference type="NCBI Taxonomy" id="46680"/>
    <lineage>
        <taxon>Bacteria</taxon>
        <taxon>Pseudomonadati</taxon>
        <taxon>Pseudomonadota</taxon>
        <taxon>Gammaproteobacteria</taxon>
        <taxon>Pseudomonadales</taxon>
        <taxon>Pseudomonadaceae</taxon>
        <taxon>Pseudomonas</taxon>
    </lineage>
</organism>
<keyword evidence="4" id="KW-0255">Endonuclease</keyword>
<dbReference type="Gene3D" id="3.30.920.30">
    <property type="entry name" value="Hypothetical protein"/>
    <property type="match status" value="1"/>
</dbReference>